<dbReference type="AlphaFoldDB" id="A0A2V3IRH4"/>
<evidence type="ECO:0000256" key="5">
    <source>
        <dbReference type="ARBA" id="ARBA00022679"/>
    </source>
</evidence>
<dbReference type="PANTHER" id="PTHR12413">
    <property type="entry name" value="DOLICHYL GLYCOSYLTRANSFERASE"/>
    <property type="match status" value="1"/>
</dbReference>
<feature type="transmembrane region" description="Helical" evidence="10">
    <location>
        <begin position="6"/>
        <end position="24"/>
    </location>
</feature>
<comment type="pathway">
    <text evidence="2 10">Protein modification; protein glycosylation.</text>
</comment>
<evidence type="ECO:0000256" key="9">
    <source>
        <dbReference type="ARBA" id="ARBA00023136"/>
    </source>
</evidence>
<keyword evidence="7 10" id="KW-0256">Endoplasmic reticulum</keyword>
<feature type="transmembrane region" description="Helical" evidence="10">
    <location>
        <begin position="431"/>
        <end position="452"/>
    </location>
</feature>
<comment type="caution">
    <text evidence="10">Lacks conserved residue(s) required for the propagation of feature annotation.</text>
</comment>
<evidence type="ECO:0000256" key="6">
    <source>
        <dbReference type="ARBA" id="ARBA00022692"/>
    </source>
</evidence>
<comment type="similarity">
    <text evidence="3 10">Belongs to the ALG6/ALG8 glucosyltransferase family.</text>
</comment>
<dbReference type="Proteomes" id="UP000247409">
    <property type="component" value="Unassembled WGS sequence"/>
</dbReference>
<evidence type="ECO:0000313" key="11">
    <source>
        <dbReference type="EMBL" id="PXF44722.1"/>
    </source>
</evidence>
<dbReference type="Pfam" id="PF03155">
    <property type="entry name" value="Alg6_Alg8"/>
    <property type="match status" value="1"/>
</dbReference>
<comment type="caution">
    <text evidence="11">The sequence shown here is derived from an EMBL/GenBank/DDBJ whole genome shotgun (WGS) entry which is preliminary data.</text>
</comment>
<evidence type="ECO:0000256" key="8">
    <source>
        <dbReference type="ARBA" id="ARBA00022989"/>
    </source>
</evidence>
<dbReference type="STRING" id="448386.A0A2V3IRH4"/>
<dbReference type="OrthoDB" id="1689333at2759"/>
<evidence type="ECO:0000256" key="1">
    <source>
        <dbReference type="ARBA" id="ARBA00004477"/>
    </source>
</evidence>
<protein>
    <recommendedName>
        <fullName evidence="10">Alpha-1,3-glucosyltransferase</fullName>
        <ecNumber evidence="10">2.4.1.-</ecNumber>
    </recommendedName>
</protein>
<proteinExistence type="inferred from homology"/>
<sequence length="501" mass="56317">MKNDPVFWRVVQVALISVSLKVLLFPTSFSTDLHVHRNWKAITYNRPLSHWYTESTSKWTLDYPPMFAYLEYVLSHVLRPFDPSLTRLVVEDVVTDRSVTLLRMSVLLAEVSLMYSVYHILFTLHKHGKLSPSRTHIASVLLLLCPGLTLVDNIHFQYNALPISMLLLTLSHLINDQKHFACITFCVALNLKHTLLPLVPTVSIYLLATLPRETASAIRTLSSLFVVTVATLIVPWLPFCVVGGWQYIGSICSRLFPFDRGLLHANWAPNFWSLYALVDRILLRVFPKASAPLITSGRIGESAPFAHLPNPTPTVCTALIIMSTTLVLLRLFRDPSVENLLTSTAYNLQAAFMFGWHVHEKAALLPLYPLLVAAMVNDDLRFPFFLFSLASQFALFELVRKPAESMFITAHFLAYHAFVAAELPIRSSSKYAVLVYAVGLVFAEAYCGVVGIHRMLFADQLQFLPILFVSVYSSLGVIASFLALVHRFVHLPLESQESAVS</sequence>
<gene>
    <name evidence="11" type="ORF">BWQ96_05579</name>
</gene>
<keyword evidence="4 10" id="KW-0328">Glycosyltransferase</keyword>
<evidence type="ECO:0000313" key="12">
    <source>
        <dbReference type="Proteomes" id="UP000247409"/>
    </source>
</evidence>
<evidence type="ECO:0000256" key="2">
    <source>
        <dbReference type="ARBA" id="ARBA00004922"/>
    </source>
</evidence>
<reference evidence="11 12" key="1">
    <citation type="journal article" date="2018" name="Mol. Biol. Evol.">
        <title>Analysis of the draft genome of the red seaweed Gracilariopsis chorda provides insights into genome size evolution in Rhodophyta.</title>
        <authorList>
            <person name="Lee J."/>
            <person name="Yang E.C."/>
            <person name="Graf L."/>
            <person name="Yang J.H."/>
            <person name="Qiu H."/>
            <person name="Zel Zion U."/>
            <person name="Chan C.X."/>
            <person name="Stephens T.G."/>
            <person name="Weber A.P.M."/>
            <person name="Boo G.H."/>
            <person name="Boo S.M."/>
            <person name="Kim K.M."/>
            <person name="Shin Y."/>
            <person name="Jung M."/>
            <person name="Lee S.J."/>
            <person name="Yim H.S."/>
            <person name="Lee J.H."/>
            <person name="Bhattacharya D."/>
            <person name="Yoon H.S."/>
        </authorList>
    </citation>
    <scope>NUCLEOTIDE SEQUENCE [LARGE SCALE GENOMIC DNA]</scope>
    <source>
        <strain evidence="11 12">SKKU-2015</strain>
        <tissue evidence="11">Whole body</tissue>
    </source>
</reference>
<feature type="transmembrane region" description="Helical" evidence="10">
    <location>
        <begin position="194"/>
        <end position="211"/>
    </location>
</feature>
<keyword evidence="5 10" id="KW-0808">Transferase</keyword>
<evidence type="ECO:0000256" key="10">
    <source>
        <dbReference type="RuleBase" id="RU363110"/>
    </source>
</evidence>
<dbReference type="GO" id="GO:0042283">
    <property type="term" value="F:dolichyl pyrophosphate Glc1Man9GlcNAc2 alpha-1,3-glucosyltransferase activity"/>
    <property type="evidence" value="ECO:0007669"/>
    <property type="project" value="TreeGrafter"/>
</dbReference>
<feature type="transmembrane region" description="Helical" evidence="10">
    <location>
        <begin position="464"/>
        <end position="485"/>
    </location>
</feature>
<keyword evidence="6 10" id="KW-0812">Transmembrane</keyword>
<dbReference type="PANTHER" id="PTHR12413:SF2">
    <property type="entry name" value="DOLICHYL PYROPHOSPHATE GLC1MAN9GLCNAC2 ALPHA-1,3-GLUCOSYLTRANSFERASE-RELATED"/>
    <property type="match status" value="1"/>
</dbReference>
<feature type="transmembrane region" description="Helical" evidence="10">
    <location>
        <begin position="223"/>
        <end position="248"/>
    </location>
</feature>
<keyword evidence="12" id="KW-1185">Reference proteome</keyword>
<dbReference type="InterPro" id="IPR004856">
    <property type="entry name" value="Glyco_trans_ALG6/ALG8"/>
</dbReference>
<dbReference type="EMBL" id="NBIV01000083">
    <property type="protein sequence ID" value="PXF44722.1"/>
    <property type="molecule type" value="Genomic_DNA"/>
</dbReference>
<name>A0A2V3IRH4_9FLOR</name>
<keyword evidence="9 10" id="KW-0472">Membrane</keyword>
<evidence type="ECO:0000256" key="3">
    <source>
        <dbReference type="ARBA" id="ARBA00008715"/>
    </source>
</evidence>
<dbReference type="GO" id="GO:0005789">
    <property type="term" value="C:endoplasmic reticulum membrane"/>
    <property type="evidence" value="ECO:0007669"/>
    <property type="project" value="UniProtKB-SubCell"/>
</dbReference>
<evidence type="ECO:0000256" key="4">
    <source>
        <dbReference type="ARBA" id="ARBA00022676"/>
    </source>
</evidence>
<comment type="subcellular location">
    <subcellularLocation>
        <location evidence="1 10">Endoplasmic reticulum membrane</location>
        <topology evidence="1 10">Multi-pass membrane protein</topology>
    </subcellularLocation>
</comment>
<accession>A0A2V3IRH4</accession>
<keyword evidence="8 10" id="KW-1133">Transmembrane helix</keyword>
<dbReference type="GO" id="GO:0006487">
    <property type="term" value="P:protein N-linked glycosylation"/>
    <property type="evidence" value="ECO:0007669"/>
    <property type="project" value="TreeGrafter"/>
</dbReference>
<dbReference type="UniPathway" id="UPA00378"/>
<evidence type="ECO:0000256" key="7">
    <source>
        <dbReference type="ARBA" id="ARBA00022824"/>
    </source>
</evidence>
<feature type="transmembrane region" description="Helical" evidence="10">
    <location>
        <begin position="101"/>
        <end position="121"/>
    </location>
</feature>
<dbReference type="EC" id="2.4.1.-" evidence="10"/>
<organism evidence="11 12">
    <name type="scientific">Gracilariopsis chorda</name>
    <dbReference type="NCBI Taxonomy" id="448386"/>
    <lineage>
        <taxon>Eukaryota</taxon>
        <taxon>Rhodophyta</taxon>
        <taxon>Florideophyceae</taxon>
        <taxon>Rhodymeniophycidae</taxon>
        <taxon>Gracilariales</taxon>
        <taxon>Gracilariaceae</taxon>
        <taxon>Gracilariopsis</taxon>
    </lineage>
</organism>